<comment type="caution">
    <text evidence="1">The sequence shown here is derived from an EMBL/GenBank/DDBJ whole genome shotgun (WGS) entry which is preliminary data.</text>
</comment>
<organism evidence="1 2">
    <name type="scientific">Blomia tropicalis</name>
    <name type="common">Mite</name>
    <dbReference type="NCBI Taxonomy" id="40697"/>
    <lineage>
        <taxon>Eukaryota</taxon>
        <taxon>Metazoa</taxon>
        <taxon>Ecdysozoa</taxon>
        <taxon>Arthropoda</taxon>
        <taxon>Chelicerata</taxon>
        <taxon>Arachnida</taxon>
        <taxon>Acari</taxon>
        <taxon>Acariformes</taxon>
        <taxon>Sarcoptiformes</taxon>
        <taxon>Astigmata</taxon>
        <taxon>Glycyphagoidea</taxon>
        <taxon>Echimyopodidae</taxon>
        <taxon>Blomia</taxon>
    </lineage>
</organism>
<accession>A0A9Q0MBG6</accession>
<protein>
    <submittedName>
        <fullName evidence="1">Uncharacterized protein</fullName>
    </submittedName>
</protein>
<name>A0A9Q0MBG6_BLOTA</name>
<sequence length="101" mass="11873">MASRWRKTTMCYESVPIEEERTQQFKELPNPEQSIQSLDQCNQQSEYLTYDTAPTVVYSCITIEWNTIANPFMFGTVDNYGSSHFRVPGQVVRHRLDRFND</sequence>
<evidence type="ECO:0000313" key="2">
    <source>
        <dbReference type="Proteomes" id="UP001142055"/>
    </source>
</evidence>
<dbReference type="Proteomes" id="UP001142055">
    <property type="component" value="Chromosome 1"/>
</dbReference>
<proteinExistence type="predicted"/>
<dbReference type="EMBL" id="JAPWDV010000001">
    <property type="protein sequence ID" value="KAJ6222825.1"/>
    <property type="molecule type" value="Genomic_DNA"/>
</dbReference>
<keyword evidence="2" id="KW-1185">Reference proteome</keyword>
<reference evidence="1" key="1">
    <citation type="submission" date="2022-12" db="EMBL/GenBank/DDBJ databases">
        <title>Genome assemblies of Blomia tropicalis.</title>
        <authorList>
            <person name="Cui Y."/>
        </authorList>
    </citation>
    <scope>NUCLEOTIDE SEQUENCE</scope>
    <source>
        <tissue evidence="1">Adult mites</tissue>
    </source>
</reference>
<evidence type="ECO:0000313" key="1">
    <source>
        <dbReference type="EMBL" id="KAJ6222825.1"/>
    </source>
</evidence>
<gene>
    <name evidence="1" type="ORF">RDWZM_001370</name>
</gene>
<dbReference type="AlphaFoldDB" id="A0A9Q0MBG6"/>